<sequence>MKQINVVKHQKKFFLISLAVIAVGIIFYFINGIDLDIEFSGGTRIMIETNSEVDPNLAEDLVEKALGKSVTAQTQKTNNPASENETIYMLRLDIASEQTLTAKERDLVIDVISENFDVKEGGNQEMLSVEPSIGRETLLNGLRAVLIASVIIILYVTWRFSAIHGLAAAITAIIALIHDILITLAMYPILKYPLGEVFISAILTIIGYSLNDTIIIYDRIRENMKLMKKSTLDEIVNTSINQSLTRTINTSATTLITLITLFIFAAVNNISSLVEFSLPLIVGFVAGVYSTVFIASPLWLMWRKRNMAKLMKSA</sequence>
<keyword evidence="3 9" id="KW-1003">Cell membrane</keyword>
<evidence type="ECO:0000256" key="4">
    <source>
        <dbReference type="ARBA" id="ARBA00022692"/>
    </source>
</evidence>
<evidence type="ECO:0000256" key="1">
    <source>
        <dbReference type="ARBA" id="ARBA00004651"/>
    </source>
</evidence>
<dbReference type="PRINTS" id="PR01755">
    <property type="entry name" value="SECFTRNLCASE"/>
</dbReference>
<dbReference type="GO" id="GO:0005886">
    <property type="term" value="C:plasma membrane"/>
    <property type="evidence" value="ECO:0007669"/>
    <property type="project" value="UniProtKB-SubCell"/>
</dbReference>
<keyword evidence="6 9" id="KW-1133">Transmembrane helix</keyword>
<dbReference type="Pfam" id="PF02355">
    <property type="entry name" value="SecD_SecF_C"/>
    <property type="match status" value="1"/>
</dbReference>
<evidence type="ECO:0000313" key="12">
    <source>
        <dbReference type="Proteomes" id="UP000092971"/>
    </source>
</evidence>
<keyword evidence="2 9" id="KW-0813">Transport</keyword>
<evidence type="ECO:0000256" key="9">
    <source>
        <dbReference type="HAMAP-Rule" id="MF_01464"/>
    </source>
</evidence>
<dbReference type="InterPro" id="IPR001579">
    <property type="entry name" value="Glyco_hydro_18_chit_AS"/>
</dbReference>
<dbReference type="GO" id="GO:0015450">
    <property type="term" value="F:protein-transporting ATPase activity"/>
    <property type="evidence" value="ECO:0007669"/>
    <property type="project" value="InterPro"/>
</dbReference>
<reference evidence="11 12" key="1">
    <citation type="submission" date="2016-02" db="EMBL/GenBank/DDBJ databases">
        <title>Comparison of Clostridium stercorarium subspecies using comparative genomics and transcriptomics.</title>
        <authorList>
            <person name="Schellenberg J."/>
            <person name="Thallinger G."/>
            <person name="Levin D.B."/>
            <person name="Zhang X."/>
            <person name="Alvare G."/>
            <person name="Fristensky B."/>
            <person name="Sparling R."/>
        </authorList>
    </citation>
    <scope>NUCLEOTIDE SEQUENCE [LARGE SCALE GENOMIC DNA]</scope>
    <source>
        <strain evidence="11 12">DSM 2910</strain>
    </source>
</reference>
<feature type="transmembrane region" description="Helical" evidence="9">
    <location>
        <begin position="197"/>
        <end position="217"/>
    </location>
</feature>
<dbReference type="EMBL" id="CP014672">
    <property type="protein sequence ID" value="ANW99367.1"/>
    <property type="molecule type" value="Genomic_DNA"/>
</dbReference>
<dbReference type="AlphaFoldDB" id="A0A1B1YF12"/>
<dbReference type="OrthoDB" id="9805019at2"/>
<feature type="transmembrane region" description="Helical" evidence="9">
    <location>
        <begin position="12"/>
        <end position="30"/>
    </location>
</feature>
<keyword evidence="8 9" id="KW-0472">Membrane</keyword>
<evidence type="ECO:0000256" key="2">
    <source>
        <dbReference type="ARBA" id="ARBA00022448"/>
    </source>
</evidence>
<comment type="function">
    <text evidence="9">Part of the Sec protein translocase complex. Interacts with the SecYEG preprotein conducting channel. SecDF uses the proton motive force (PMF) to complete protein translocation after the ATP-dependent function of SecA.</text>
</comment>
<evidence type="ECO:0000259" key="10">
    <source>
        <dbReference type="Pfam" id="PF02355"/>
    </source>
</evidence>
<comment type="subunit">
    <text evidence="9">Forms a complex with SecD. Part of the essential Sec protein translocation apparatus which comprises SecA, SecYEG and auxiliary proteins SecDF. Other proteins may also be involved.</text>
</comment>
<dbReference type="GO" id="GO:0043952">
    <property type="term" value="P:protein transport by the Sec complex"/>
    <property type="evidence" value="ECO:0007669"/>
    <property type="project" value="UniProtKB-UniRule"/>
</dbReference>
<dbReference type="HAMAP" id="MF_01464_B">
    <property type="entry name" value="SecF_B"/>
    <property type="match status" value="1"/>
</dbReference>
<protein>
    <recommendedName>
        <fullName evidence="9">Protein-export membrane protein SecF</fullName>
    </recommendedName>
</protein>
<keyword evidence="5 9" id="KW-0653">Protein transport</keyword>
<dbReference type="InterPro" id="IPR005665">
    <property type="entry name" value="SecF_bac"/>
</dbReference>
<accession>A0A1B1YF12</accession>
<evidence type="ECO:0000313" key="11">
    <source>
        <dbReference type="EMBL" id="ANW99367.1"/>
    </source>
</evidence>
<dbReference type="InterPro" id="IPR022813">
    <property type="entry name" value="SecD/SecF_arch_bac"/>
</dbReference>
<feature type="transmembrane region" description="Helical" evidence="9">
    <location>
        <begin position="138"/>
        <end position="158"/>
    </location>
</feature>
<dbReference type="GO" id="GO:0006605">
    <property type="term" value="P:protein targeting"/>
    <property type="evidence" value="ECO:0007669"/>
    <property type="project" value="UniProtKB-UniRule"/>
</dbReference>
<dbReference type="Gene3D" id="1.20.1640.10">
    <property type="entry name" value="Multidrug efflux transporter AcrB transmembrane domain"/>
    <property type="match status" value="1"/>
</dbReference>
<dbReference type="GO" id="GO:0005975">
    <property type="term" value="P:carbohydrate metabolic process"/>
    <property type="evidence" value="ECO:0007669"/>
    <property type="project" value="InterPro"/>
</dbReference>
<keyword evidence="7 9" id="KW-0811">Translocation</keyword>
<feature type="transmembrane region" description="Helical" evidence="9">
    <location>
        <begin position="165"/>
        <end position="185"/>
    </location>
</feature>
<feature type="transmembrane region" description="Helical" evidence="9">
    <location>
        <begin position="276"/>
        <end position="302"/>
    </location>
</feature>
<evidence type="ECO:0000256" key="5">
    <source>
        <dbReference type="ARBA" id="ARBA00022927"/>
    </source>
</evidence>
<dbReference type="RefSeq" id="WP_015359754.1">
    <property type="nucleotide sequence ID" value="NZ_CP014672.1"/>
</dbReference>
<comment type="similarity">
    <text evidence="9">Belongs to the SecD/SecF family. SecF subfamily.</text>
</comment>
<evidence type="ECO:0000256" key="6">
    <source>
        <dbReference type="ARBA" id="ARBA00022989"/>
    </source>
</evidence>
<dbReference type="SUPFAM" id="SSF82866">
    <property type="entry name" value="Multidrug efflux transporter AcrB transmembrane domain"/>
    <property type="match status" value="1"/>
</dbReference>
<dbReference type="GO" id="GO:0065002">
    <property type="term" value="P:intracellular protein transmembrane transport"/>
    <property type="evidence" value="ECO:0007669"/>
    <property type="project" value="UniProtKB-UniRule"/>
</dbReference>
<name>A0A1B1YF12_THEST</name>
<dbReference type="InterPro" id="IPR022645">
    <property type="entry name" value="SecD/SecF_bac"/>
</dbReference>
<proteinExistence type="inferred from homology"/>
<dbReference type="PROSITE" id="PS01095">
    <property type="entry name" value="GH18_1"/>
    <property type="match status" value="1"/>
</dbReference>
<keyword evidence="4 9" id="KW-0812">Transmembrane</keyword>
<evidence type="ECO:0000256" key="8">
    <source>
        <dbReference type="ARBA" id="ARBA00023136"/>
    </source>
</evidence>
<evidence type="ECO:0000256" key="7">
    <source>
        <dbReference type="ARBA" id="ARBA00023010"/>
    </source>
</evidence>
<feature type="domain" description="Protein export membrane protein SecD/SecF C-terminal" evidence="10">
    <location>
        <begin position="122"/>
        <end position="304"/>
    </location>
</feature>
<dbReference type="NCBIfam" id="TIGR00966">
    <property type="entry name" value="transloc_SecF"/>
    <property type="match status" value="1"/>
</dbReference>
<dbReference type="Proteomes" id="UP000092971">
    <property type="component" value="Chromosome"/>
</dbReference>
<feature type="transmembrane region" description="Helical" evidence="9">
    <location>
        <begin position="252"/>
        <end position="270"/>
    </location>
</feature>
<dbReference type="PANTHER" id="PTHR30081">
    <property type="entry name" value="PROTEIN-EXPORT MEMBRANE PROTEIN SEC"/>
    <property type="match status" value="1"/>
</dbReference>
<gene>
    <name evidence="9" type="primary">secF</name>
    <name evidence="11" type="ORF">CSTERTH_10150</name>
</gene>
<evidence type="ECO:0000256" key="3">
    <source>
        <dbReference type="ARBA" id="ARBA00022475"/>
    </source>
</evidence>
<dbReference type="InterPro" id="IPR048634">
    <property type="entry name" value="SecD_SecF_C"/>
</dbReference>
<dbReference type="PANTHER" id="PTHR30081:SF8">
    <property type="entry name" value="PROTEIN TRANSLOCASE SUBUNIT SECF"/>
    <property type="match status" value="1"/>
</dbReference>
<comment type="subcellular location">
    <subcellularLocation>
        <location evidence="1 9">Cell membrane</location>
        <topology evidence="1 9">Multi-pass membrane protein</topology>
    </subcellularLocation>
</comment>
<organism evidence="11 12">
    <name type="scientific">Thermoclostridium stercorarium subsp. thermolacticum DSM 2910</name>
    <dbReference type="NCBI Taxonomy" id="1121336"/>
    <lineage>
        <taxon>Bacteria</taxon>
        <taxon>Bacillati</taxon>
        <taxon>Bacillota</taxon>
        <taxon>Clostridia</taxon>
        <taxon>Eubacteriales</taxon>
        <taxon>Oscillospiraceae</taxon>
        <taxon>Thermoclostridium</taxon>
    </lineage>
</organism>
<dbReference type="GO" id="GO:0004553">
    <property type="term" value="F:hydrolase activity, hydrolyzing O-glycosyl compounds"/>
    <property type="evidence" value="ECO:0007669"/>
    <property type="project" value="InterPro"/>
</dbReference>